<keyword evidence="6 18" id="KW-0812">Transmembrane</keyword>
<reference evidence="20" key="1">
    <citation type="submission" date="2015-01" db="EMBL/GenBank/DDBJ databases">
        <title>Transcriptome Assembly of Fopius arisanus.</title>
        <authorList>
            <person name="Geib S."/>
        </authorList>
    </citation>
    <scope>NUCLEOTIDE SEQUENCE</scope>
</reference>
<evidence type="ECO:0000313" key="25">
    <source>
        <dbReference type="RefSeq" id="XP_011304516.1"/>
    </source>
</evidence>
<dbReference type="GO" id="GO:0016558">
    <property type="term" value="P:protein import into peroxisome matrix"/>
    <property type="evidence" value="ECO:0007669"/>
    <property type="project" value="InterPro"/>
</dbReference>
<proteinExistence type="inferred from homology"/>
<keyword evidence="5" id="KW-0808">Transferase</keyword>
<evidence type="ECO:0000256" key="9">
    <source>
        <dbReference type="ARBA" id="ARBA00022786"/>
    </source>
</evidence>
<evidence type="ECO:0000313" key="22">
    <source>
        <dbReference type="RefSeq" id="XP_011304513.1"/>
    </source>
</evidence>
<keyword evidence="14" id="KW-0576">Peroxisome</keyword>
<evidence type="ECO:0000256" key="3">
    <source>
        <dbReference type="ARBA" id="ARBA00008704"/>
    </source>
</evidence>
<sequence>MSSYVSRINQLDAVQLDDEIHRIFVARAQEISRLFTPGTTDKWSPEINAGLRSLIWIFSLGTGKSTFGQKLLDLTYIDLTRAKSLLILILSVLPKYLEDKYVDPNRISLRPRDKILKNYLERIFNIFNLLSFINLLLFLNRGTQPTILERLLGISSRNIASTRPRTIGYSYMTRELLWHGLMELFTIGLPLINFHYLKRCFRFSRRDKPDAQVIPVMTGNTLCPQCDETPVLPRHAGCSHIYCYYCISAQFKVYESFECVACGTELHLRNMKTYSVAS</sequence>
<dbReference type="Pfam" id="PF04757">
    <property type="entry name" value="Pex2_Pex12"/>
    <property type="match status" value="1"/>
</dbReference>
<dbReference type="SUPFAM" id="SSF57850">
    <property type="entry name" value="RING/U-box"/>
    <property type="match status" value="1"/>
</dbReference>
<evidence type="ECO:0000256" key="6">
    <source>
        <dbReference type="ARBA" id="ARBA00022692"/>
    </source>
</evidence>
<dbReference type="KEGG" id="fas:105267387"/>
<dbReference type="EMBL" id="GBYB01012710">
    <property type="protein sequence ID" value="JAG82477.1"/>
    <property type="molecule type" value="Transcribed_RNA"/>
</dbReference>
<dbReference type="Proteomes" id="UP000694866">
    <property type="component" value="Unplaced"/>
</dbReference>
<dbReference type="Gene3D" id="3.30.40.10">
    <property type="entry name" value="Zinc/RING finger domain, C3HC4 (zinc finger)"/>
    <property type="match status" value="1"/>
</dbReference>
<accession>A0A9R1U292</accession>
<evidence type="ECO:0000256" key="15">
    <source>
        <dbReference type="ARBA" id="ARBA00032511"/>
    </source>
</evidence>
<dbReference type="GO" id="GO:0061630">
    <property type="term" value="F:ubiquitin protein ligase activity"/>
    <property type="evidence" value="ECO:0007669"/>
    <property type="project" value="UniProtKB-EC"/>
</dbReference>
<keyword evidence="10" id="KW-0862">Zinc</keyword>
<evidence type="ECO:0000256" key="16">
    <source>
        <dbReference type="ARBA" id="ARBA00034438"/>
    </source>
</evidence>
<dbReference type="PANTHER" id="PTHR48178">
    <property type="entry name" value="PEROXISOME BIOGENESIS FACTOR 2"/>
    <property type="match status" value="1"/>
</dbReference>
<dbReference type="CTD" id="5828"/>
<dbReference type="InterPro" id="IPR017907">
    <property type="entry name" value="Znf_RING_CS"/>
</dbReference>
<evidence type="ECO:0000259" key="19">
    <source>
        <dbReference type="Pfam" id="PF04757"/>
    </source>
</evidence>
<keyword evidence="9" id="KW-0833">Ubl conjugation pathway</keyword>
<keyword evidence="4" id="KW-0813">Transport</keyword>
<evidence type="ECO:0000256" key="10">
    <source>
        <dbReference type="ARBA" id="ARBA00022833"/>
    </source>
</evidence>
<feature type="domain" description="Pex N-terminal" evidence="19">
    <location>
        <begin position="17"/>
        <end position="202"/>
    </location>
</feature>
<evidence type="ECO:0000256" key="1">
    <source>
        <dbReference type="ARBA" id="ARBA00004585"/>
    </source>
</evidence>
<evidence type="ECO:0000256" key="2">
    <source>
        <dbReference type="ARBA" id="ARBA00004906"/>
    </source>
</evidence>
<evidence type="ECO:0000313" key="24">
    <source>
        <dbReference type="RefSeq" id="XP_011304515.1"/>
    </source>
</evidence>
<evidence type="ECO:0000313" key="20">
    <source>
        <dbReference type="EMBL" id="JAG82477.1"/>
    </source>
</evidence>
<name>A0A0C9RV27_9HYME</name>
<comment type="catalytic activity">
    <reaction evidence="16">
        <text>[E2 ubiquitin-conjugating enzyme]-S-ubiquitinyl-L-cysteine + [acceptor protein]-L-cysteine = [E2 ubiquitin-conjugating enzyme]-L-cysteine + [acceptor protein]-S-ubiquitinyl-L-cysteine.</text>
        <dbReference type="EC" id="2.3.2.36"/>
    </reaction>
</comment>
<evidence type="ECO:0000256" key="7">
    <source>
        <dbReference type="ARBA" id="ARBA00022723"/>
    </source>
</evidence>
<feature type="transmembrane region" description="Helical" evidence="18">
    <location>
        <begin position="119"/>
        <end position="139"/>
    </location>
</feature>
<evidence type="ECO:0000256" key="5">
    <source>
        <dbReference type="ARBA" id="ARBA00022679"/>
    </source>
</evidence>
<dbReference type="GO" id="GO:0008270">
    <property type="term" value="F:zinc ion binding"/>
    <property type="evidence" value="ECO:0007669"/>
    <property type="project" value="UniProtKB-KW"/>
</dbReference>
<dbReference type="OrthoDB" id="1701437at2759"/>
<keyword evidence="8" id="KW-0863">Zinc-finger</keyword>
<evidence type="ECO:0000256" key="13">
    <source>
        <dbReference type="ARBA" id="ARBA00023136"/>
    </source>
</evidence>
<keyword evidence="13 18" id="KW-0472">Membrane</keyword>
<keyword evidence="21" id="KW-1185">Reference proteome</keyword>
<dbReference type="GO" id="GO:0005778">
    <property type="term" value="C:peroxisomal membrane"/>
    <property type="evidence" value="ECO:0007669"/>
    <property type="project" value="UniProtKB-SubCell"/>
</dbReference>
<accession>A0A9R1T8C9</accession>
<accession>A0A9R1U1D1</accession>
<dbReference type="RefSeq" id="XP_011304516.1">
    <property type="nucleotide sequence ID" value="XM_011306214.1"/>
</dbReference>
<evidence type="ECO:0000256" key="4">
    <source>
        <dbReference type="ARBA" id="ARBA00022448"/>
    </source>
</evidence>
<evidence type="ECO:0000313" key="21">
    <source>
        <dbReference type="Proteomes" id="UP000694866"/>
    </source>
</evidence>
<dbReference type="RefSeq" id="XP_011304513.1">
    <property type="nucleotide sequence ID" value="XM_011306211.1"/>
</dbReference>
<dbReference type="PROSITE" id="PS00518">
    <property type="entry name" value="ZF_RING_1"/>
    <property type="match status" value="1"/>
</dbReference>
<keyword evidence="7" id="KW-0479">Metal-binding</keyword>
<organism evidence="20">
    <name type="scientific">Fopius arisanus</name>
    <dbReference type="NCBI Taxonomy" id="64838"/>
    <lineage>
        <taxon>Eukaryota</taxon>
        <taxon>Metazoa</taxon>
        <taxon>Ecdysozoa</taxon>
        <taxon>Arthropoda</taxon>
        <taxon>Hexapoda</taxon>
        <taxon>Insecta</taxon>
        <taxon>Pterygota</taxon>
        <taxon>Neoptera</taxon>
        <taxon>Endopterygota</taxon>
        <taxon>Hymenoptera</taxon>
        <taxon>Apocrita</taxon>
        <taxon>Ichneumonoidea</taxon>
        <taxon>Braconidae</taxon>
        <taxon>Opiinae</taxon>
        <taxon>Fopius</taxon>
    </lineage>
</organism>
<dbReference type="InterPro" id="IPR013083">
    <property type="entry name" value="Znf_RING/FYVE/PHD"/>
</dbReference>
<accession>A0A9R1T8D9</accession>
<dbReference type="AlphaFoldDB" id="A0A0C9RV27"/>
<dbReference type="PANTHER" id="PTHR48178:SF1">
    <property type="entry name" value="PEROXISOME BIOGENESIS FACTOR 2"/>
    <property type="match status" value="1"/>
</dbReference>
<dbReference type="GeneID" id="105267387"/>
<accession>A0A0C9RV27</accession>
<reference evidence="22 23" key="2">
    <citation type="submission" date="2025-04" db="UniProtKB">
        <authorList>
            <consortium name="RefSeq"/>
        </authorList>
    </citation>
    <scope>IDENTIFICATION</scope>
    <source>
        <strain evidence="22 23">USDA-PBARC FA_bdor</strain>
        <tissue evidence="22 23">Whole organism</tissue>
    </source>
</reference>
<evidence type="ECO:0000256" key="14">
    <source>
        <dbReference type="ARBA" id="ARBA00023140"/>
    </source>
</evidence>
<comment type="subcellular location">
    <subcellularLocation>
        <location evidence="1">Peroxisome membrane</location>
        <topology evidence="1">Multi-pass membrane protein</topology>
    </subcellularLocation>
</comment>
<evidence type="ECO:0000256" key="8">
    <source>
        <dbReference type="ARBA" id="ARBA00022771"/>
    </source>
</evidence>
<comment type="pathway">
    <text evidence="2">Protein modification; protein ubiquitination.</text>
</comment>
<comment type="similarity">
    <text evidence="3">Belongs to the pex2/pex10/pex12 family.</text>
</comment>
<feature type="transmembrane region" description="Helical" evidence="18">
    <location>
        <begin position="176"/>
        <end position="197"/>
    </location>
</feature>
<evidence type="ECO:0000256" key="18">
    <source>
        <dbReference type="SAM" id="Phobius"/>
    </source>
</evidence>
<dbReference type="EC" id="2.3.2.36" evidence="17"/>
<evidence type="ECO:0000313" key="23">
    <source>
        <dbReference type="RefSeq" id="XP_011304514.1"/>
    </source>
</evidence>
<dbReference type="RefSeq" id="XP_011304514.1">
    <property type="nucleotide sequence ID" value="XM_011306212.1"/>
</dbReference>
<dbReference type="RefSeq" id="XP_011304515.1">
    <property type="nucleotide sequence ID" value="XM_011306213.1"/>
</dbReference>
<evidence type="ECO:0000256" key="17">
    <source>
        <dbReference type="ARBA" id="ARBA00034523"/>
    </source>
</evidence>
<keyword evidence="12 18" id="KW-1133">Transmembrane helix</keyword>
<keyword evidence="11" id="KW-0653">Protein transport</keyword>
<gene>
    <name evidence="20 22 23 24 25" type="primary">Pex2</name>
    <name evidence="20" type="ORF">g.66506</name>
</gene>
<dbReference type="InterPro" id="IPR025654">
    <property type="entry name" value="PEX2/10"/>
</dbReference>
<evidence type="ECO:0000256" key="12">
    <source>
        <dbReference type="ARBA" id="ARBA00022989"/>
    </source>
</evidence>
<dbReference type="InterPro" id="IPR006845">
    <property type="entry name" value="Pex_N"/>
</dbReference>
<protein>
    <recommendedName>
        <fullName evidence="17">RING-type E3 ubiquitin transferase (cysteine targeting)</fullName>
        <ecNumber evidence="17">2.3.2.36</ecNumber>
    </recommendedName>
    <alternativeName>
        <fullName evidence="15">Peroxin-2</fullName>
    </alternativeName>
</protein>
<evidence type="ECO:0000256" key="11">
    <source>
        <dbReference type="ARBA" id="ARBA00022927"/>
    </source>
</evidence>